<dbReference type="Pfam" id="PF01869">
    <property type="entry name" value="BcrAD_BadFG"/>
    <property type="match status" value="1"/>
</dbReference>
<keyword evidence="3" id="KW-1185">Reference proteome</keyword>
<gene>
    <name evidence="2" type="ORF">GE115_12755</name>
</gene>
<dbReference type="EMBL" id="WJIF01000007">
    <property type="protein sequence ID" value="MRG60732.1"/>
    <property type="molecule type" value="Genomic_DNA"/>
</dbReference>
<proteinExistence type="predicted"/>
<evidence type="ECO:0000313" key="3">
    <source>
        <dbReference type="Proteomes" id="UP000431080"/>
    </source>
</evidence>
<dbReference type="InterPro" id="IPR052519">
    <property type="entry name" value="Euk-type_GlcNAc_Kinase"/>
</dbReference>
<dbReference type="RefSeq" id="WP_153685167.1">
    <property type="nucleotide sequence ID" value="NZ_WJIF01000007.1"/>
</dbReference>
<protein>
    <submittedName>
        <fullName evidence="2">ATPase</fullName>
    </submittedName>
</protein>
<reference evidence="2 3" key="1">
    <citation type="submission" date="2019-10" db="EMBL/GenBank/DDBJ databases">
        <authorList>
            <person name="Nie G."/>
            <person name="Ming H."/>
            <person name="Yi B."/>
        </authorList>
    </citation>
    <scope>NUCLEOTIDE SEQUENCE [LARGE SCALE GENOMIC DNA]</scope>
    <source>
        <strain evidence="2 3">CFH 90414</strain>
    </source>
</reference>
<dbReference type="InterPro" id="IPR043129">
    <property type="entry name" value="ATPase_NBD"/>
</dbReference>
<dbReference type="Gene3D" id="3.30.420.40">
    <property type="match status" value="2"/>
</dbReference>
<dbReference type="Proteomes" id="UP000431080">
    <property type="component" value="Unassembled WGS sequence"/>
</dbReference>
<evidence type="ECO:0000313" key="2">
    <source>
        <dbReference type="EMBL" id="MRG60732.1"/>
    </source>
</evidence>
<comment type="caution">
    <text evidence="2">The sequence shown here is derived from an EMBL/GenBank/DDBJ whole genome shotgun (WGS) entry which is preliminary data.</text>
</comment>
<name>A0A6I2F7I2_9MICO</name>
<dbReference type="PANTHER" id="PTHR43190">
    <property type="entry name" value="N-ACETYL-D-GLUCOSAMINE KINASE"/>
    <property type="match status" value="1"/>
</dbReference>
<evidence type="ECO:0000259" key="1">
    <source>
        <dbReference type="Pfam" id="PF01869"/>
    </source>
</evidence>
<dbReference type="InterPro" id="IPR002731">
    <property type="entry name" value="ATPase_BadF"/>
</dbReference>
<dbReference type="AlphaFoldDB" id="A0A6I2F7I2"/>
<dbReference type="PANTHER" id="PTHR43190:SF3">
    <property type="entry name" value="N-ACETYL-D-GLUCOSAMINE KINASE"/>
    <property type="match status" value="1"/>
</dbReference>
<dbReference type="SUPFAM" id="SSF53067">
    <property type="entry name" value="Actin-like ATPase domain"/>
    <property type="match status" value="1"/>
</dbReference>
<feature type="domain" description="ATPase BadF/BadG/BcrA/BcrD type" evidence="1">
    <location>
        <begin position="11"/>
        <end position="286"/>
    </location>
</feature>
<organism evidence="2 3">
    <name type="scientific">Agromyces agglutinans</name>
    <dbReference type="NCBI Taxonomy" id="2662258"/>
    <lineage>
        <taxon>Bacteria</taxon>
        <taxon>Bacillati</taxon>
        <taxon>Actinomycetota</taxon>
        <taxon>Actinomycetes</taxon>
        <taxon>Micrococcales</taxon>
        <taxon>Microbacteriaceae</taxon>
        <taxon>Agromyces</taxon>
    </lineage>
</organism>
<accession>A0A6I2F7I2</accession>
<sequence>MSTAPDVRVCIDAGQTSIRVRISGGDGSVNGGGAVREASFPGIRGDRPIIAQIADLIAREDGFGADRIAVGLTGFEHEPEAARHLLDAAPHVQHAVVAHDSVTGYLGANGLAPGAVAAVGTGVVVLGVGPAAVARVDGWGSVLGDDGSAYWIGRAGLQAVLRAHDGRGEPTALSALAVDEFGELDRLGLAVQADPDRVARIARFAPQVTGLADTGVDPVAVGIVDRAAAELAYSIATAVHRAGVAGVDARLSATGQVVGSMRLLERLAGELDELLPGSRLEPALGAPIDGVERLLDLPEGHPLGAFVNAAAR</sequence>